<dbReference type="Proteomes" id="UP000321304">
    <property type="component" value="Unassembled WGS sequence"/>
</dbReference>
<reference evidence="1 2" key="1">
    <citation type="submission" date="2019-06" db="EMBL/GenBank/DDBJ databases">
        <title>Genomic Encyclopedia of Type Strains, Phase IV (KMG-V): Genome sequencing to study the core and pangenomes of soil and plant-associated prokaryotes.</title>
        <authorList>
            <person name="Whitman W."/>
        </authorList>
    </citation>
    <scope>NUCLEOTIDE SEQUENCE [LARGE SCALE GENOMIC DNA]</scope>
    <source>
        <strain evidence="1 2">BR 10355</strain>
    </source>
</reference>
<dbReference type="AlphaFoldDB" id="A0A560LYB7"/>
<name>A0A560LYB7_9BRAD</name>
<comment type="caution">
    <text evidence="1">The sequence shown here is derived from an EMBL/GenBank/DDBJ whole genome shotgun (WGS) entry which is preliminary data.</text>
</comment>
<dbReference type="EMBL" id="VITY01000005">
    <property type="protein sequence ID" value="TWC00447.1"/>
    <property type="molecule type" value="Genomic_DNA"/>
</dbReference>
<organism evidence="1 2">
    <name type="scientific">Bradyrhizobium macuxiense</name>
    <dbReference type="NCBI Taxonomy" id="1755647"/>
    <lineage>
        <taxon>Bacteria</taxon>
        <taxon>Pseudomonadati</taxon>
        <taxon>Pseudomonadota</taxon>
        <taxon>Alphaproteobacteria</taxon>
        <taxon>Hyphomicrobiales</taxon>
        <taxon>Nitrobacteraceae</taxon>
        <taxon>Bradyrhizobium</taxon>
    </lineage>
</organism>
<accession>A0A560LYB7</accession>
<sequence length="56" mass="6124">MFKAEQTTVRCKCGQELTNLRLLVDSQTGTRFLTERCEACGEIAIILANASSSTDV</sequence>
<gene>
    <name evidence="1" type="ORF">FBZ93_105244</name>
</gene>
<proteinExistence type="predicted"/>
<evidence type="ECO:0000313" key="2">
    <source>
        <dbReference type="Proteomes" id="UP000321304"/>
    </source>
</evidence>
<evidence type="ECO:0000313" key="1">
    <source>
        <dbReference type="EMBL" id="TWC00447.1"/>
    </source>
</evidence>
<keyword evidence="2" id="KW-1185">Reference proteome</keyword>
<protein>
    <submittedName>
        <fullName evidence="1">Uncharacterized protein</fullName>
    </submittedName>
</protein>
<dbReference type="RefSeq" id="WP_167529055.1">
    <property type="nucleotide sequence ID" value="NZ_VITY01000005.1"/>
</dbReference>